<dbReference type="SUPFAM" id="SSF51445">
    <property type="entry name" value="(Trans)glycosidases"/>
    <property type="match status" value="1"/>
</dbReference>
<evidence type="ECO:0000256" key="8">
    <source>
        <dbReference type="RuleBase" id="RU361185"/>
    </source>
</evidence>
<feature type="domain" description="Glycosyl hydrolase family 31 C-terminal" evidence="11">
    <location>
        <begin position="758"/>
        <end position="851"/>
    </location>
</feature>
<keyword evidence="7 8" id="KW-0326">Glycosidase</keyword>
<comment type="similarity">
    <text evidence="2 8">Belongs to the glycosyl hydrolase 31 family.</text>
</comment>
<keyword evidence="5 8" id="KW-0378">Hydrolase</keyword>
<dbReference type="Gene3D" id="3.20.20.80">
    <property type="entry name" value="Glycosidases"/>
    <property type="match status" value="2"/>
</dbReference>
<evidence type="ECO:0000313" key="13">
    <source>
        <dbReference type="Proteomes" id="UP000325672"/>
    </source>
</evidence>
<dbReference type="GO" id="GO:0005975">
    <property type="term" value="P:carbohydrate metabolic process"/>
    <property type="evidence" value="ECO:0007669"/>
    <property type="project" value="InterPro"/>
</dbReference>
<dbReference type="FunFam" id="2.60.40.1180:FF:000001">
    <property type="entry name" value="Maltase-glucoamylase, intestinal"/>
    <property type="match status" value="1"/>
</dbReference>
<dbReference type="EMBL" id="ML743564">
    <property type="protein sequence ID" value="KAE8139698.1"/>
    <property type="molecule type" value="Genomic_DNA"/>
</dbReference>
<evidence type="ECO:0000256" key="7">
    <source>
        <dbReference type="ARBA" id="ARBA00023295"/>
    </source>
</evidence>
<dbReference type="SUPFAM" id="SSF51011">
    <property type="entry name" value="Glycosyl hydrolase domain"/>
    <property type="match status" value="1"/>
</dbReference>
<proteinExistence type="inferred from homology"/>
<dbReference type="CDD" id="cd14752">
    <property type="entry name" value="GH31_N"/>
    <property type="match status" value="1"/>
</dbReference>
<keyword evidence="13" id="KW-1185">Reference proteome</keyword>
<evidence type="ECO:0000259" key="11">
    <source>
        <dbReference type="Pfam" id="PF21365"/>
    </source>
</evidence>
<keyword evidence="6" id="KW-0325">Glycoprotein</keyword>
<feature type="chain" id="PRO_5024827101" description="alpha-glucosidase" evidence="9">
    <location>
        <begin position="25"/>
        <end position="980"/>
    </location>
</feature>
<evidence type="ECO:0000313" key="12">
    <source>
        <dbReference type="EMBL" id="KAE8139698.1"/>
    </source>
</evidence>
<dbReference type="InterPro" id="IPR048395">
    <property type="entry name" value="Glyco_hydro_31_C"/>
</dbReference>
<dbReference type="PROSITE" id="PS00707">
    <property type="entry name" value="GLYCOSYL_HYDROL_F31_2"/>
    <property type="match status" value="1"/>
</dbReference>
<feature type="signal peptide" evidence="9">
    <location>
        <begin position="1"/>
        <end position="24"/>
    </location>
</feature>
<dbReference type="GeneID" id="43645830"/>
<evidence type="ECO:0000256" key="9">
    <source>
        <dbReference type="SAM" id="SignalP"/>
    </source>
</evidence>
<reference evidence="12 13" key="1">
    <citation type="submission" date="2019-04" db="EMBL/GenBank/DDBJ databases">
        <title>Friends and foes A comparative genomics study of 23 Aspergillus species from section Flavi.</title>
        <authorList>
            <consortium name="DOE Joint Genome Institute"/>
            <person name="Kjaerbolling I."/>
            <person name="Vesth T."/>
            <person name="Frisvad J.C."/>
            <person name="Nybo J.L."/>
            <person name="Theobald S."/>
            <person name="Kildgaard S."/>
            <person name="Isbrandt T."/>
            <person name="Kuo A."/>
            <person name="Sato A."/>
            <person name="Lyhne E.K."/>
            <person name="Kogle M.E."/>
            <person name="Wiebenga A."/>
            <person name="Kun R.S."/>
            <person name="Lubbers R.J."/>
            <person name="Makela M.R."/>
            <person name="Barry K."/>
            <person name="Chovatia M."/>
            <person name="Clum A."/>
            <person name="Daum C."/>
            <person name="Haridas S."/>
            <person name="He G."/>
            <person name="LaButti K."/>
            <person name="Lipzen A."/>
            <person name="Mondo S."/>
            <person name="Riley R."/>
            <person name="Salamov A."/>
            <person name="Simmons B.A."/>
            <person name="Magnuson J.K."/>
            <person name="Henrissat B."/>
            <person name="Mortensen U.H."/>
            <person name="Larsen T.O."/>
            <person name="Devries R.P."/>
            <person name="Grigoriev I.V."/>
            <person name="Machida M."/>
            <person name="Baker S.E."/>
            <person name="Andersen M.R."/>
        </authorList>
    </citation>
    <scope>NUCLEOTIDE SEQUENCE [LARGE SCALE GENOMIC DNA]</scope>
    <source>
        <strain evidence="12 13">CBS 117625</strain>
    </source>
</reference>
<dbReference type="CDD" id="cd06602">
    <property type="entry name" value="GH31_MGAM_SI_GAA"/>
    <property type="match status" value="1"/>
</dbReference>
<dbReference type="OrthoDB" id="5839090at2759"/>
<dbReference type="InterPro" id="IPR000322">
    <property type="entry name" value="Glyco_hydro_31_TIM"/>
</dbReference>
<dbReference type="InterPro" id="IPR017853">
    <property type="entry name" value="GH"/>
</dbReference>
<dbReference type="InterPro" id="IPR013780">
    <property type="entry name" value="Glyco_hydro_b"/>
</dbReference>
<dbReference type="GO" id="GO:0030246">
    <property type="term" value="F:carbohydrate binding"/>
    <property type="evidence" value="ECO:0007669"/>
    <property type="project" value="InterPro"/>
</dbReference>
<sequence>MCTPTAKHLLAGCVVLSTCSVAGAQNASTPTTFFAPQFTIPASANDAPPVLPNIRDPMAVDAQTVCPGYVATDVQKTATGLTAALHLAGAPCNVYGTDITALNLTVEYQASDRLHVEILPTFIHPSNASFYILPTSLVPKPSVAANVKSDLEFSWTNDPTFAFTVSRKGTGEKIFSTAGTKLVYENQFIEFISALPENYNLYGLGESIHGLRLGNNFTKTFYAADSPDTVDTNLYGTHPSYLETRYYTTDASGNLSLVTSNERTPGMNYTSLSHGVYLRNAHGQDVLLRPDNITWRTIGGSIDLYFFPGPNQPEVTASYLNVVGLPALQQFWTFGFHQTRWGYENISQLQDVVDNYSKFKIPLESVWSDIDYMKSYRDFEADPVRFNYTQWAGFIGRLHESGRYYVPIIDSAIYIPNPENETDAYPVFDRGNSVGAFITNPDGSLYIGDVWPGYTVFPDWLSEGAGPWWTNEFVEFHKQWAFDGAWVDMSEISSFCVGSCGSGNLTLNPVHPPFALPGEPQALVLEYPEGFEVSNTTEAAFASASISSSMSAYPATSTSTSPYYRTTPTPGIRDVNYPPYAINNVKGPLGVSAISPNATHADGTLEYDVHNLWGFGILKATYNALSTVFPGIRPFIIGRGTFAGAGSVAGHWGGDNYSKWIYMFYSIPQALSMSLAGIPMFGVDTCGFAGNSDMELCSRWMQLSAFFPFYRNHNILSAHSQEAYVWASVIDASKSAMSIRYQLLPYLYTLFYHAHTHGQTVMRALAWEFPNDPSLASADRQFLLGPAILVIPVLEPGVSTVNGVFPGLIEGKETWYDWYNGTAVPVPAQANTTIDAPLGHIPVYVRGGSVLPLQQPALTTREVRTSPWDVVVALDKTGHAKGDLYLDDGVSTTPNATLTAAFTVQGRKLNVSINQGGWKDKNALRNITILGVNDVNESSVAFNGQKLNTTQVTFDKEKRILRVSAFATTAWKGKGWSLQW</sequence>
<dbReference type="AlphaFoldDB" id="A0A5N6SYE0"/>
<dbReference type="EC" id="3.2.1.20" evidence="3"/>
<organism evidence="12 13">
    <name type="scientific">Aspergillus pseudotamarii</name>
    <dbReference type="NCBI Taxonomy" id="132259"/>
    <lineage>
        <taxon>Eukaryota</taxon>
        <taxon>Fungi</taxon>
        <taxon>Dikarya</taxon>
        <taxon>Ascomycota</taxon>
        <taxon>Pezizomycotina</taxon>
        <taxon>Eurotiomycetes</taxon>
        <taxon>Eurotiomycetidae</taxon>
        <taxon>Eurotiales</taxon>
        <taxon>Aspergillaceae</taxon>
        <taxon>Aspergillus</taxon>
        <taxon>Aspergillus subgen. Circumdati</taxon>
    </lineage>
</organism>
<dbReference type="Pfam" id="PF21365">
    <property type="entry name" value="Glyco_hydro_31_3rd"/>
    <property type="match status" value="1"/>
</dbReference>
<dbReference type="RefSeq" id="XP_031915761.1">
    <property type="nucleotide sequence ID" value="XM_032061620.1"/>
</dbReference>
<feature type="domain" description="Glycoside hydrolase family 31 TIM barrel" evidence="10">
    <location>
        <begin position="326"/>
        <end position="750"/>
    </location>
</feature>
<dbReference type="PANTHER" id="PTHR22762:SF133">
    <property type="entry name" value="P-TYPE DOMAIN-CONTAINING PROTEIN"/>
    <property type="match status" value="1"/>
</dbReference>
<dbReference type="InterPro" id="IPR011013">
    <property type="entry name" value="Gal_mutarotase_sf_dom"/>
</dbReference>
<dbReference type="Pfam" id="PF01055">
    <property type="entry name" value="Glyco_hydro_31_2nd"/>
    <property type="match status" value="1"/>
</dbReference>
<evidence type="ECO:0000259" key="10">
    <source>
        <dbReference type="Pfam" id="PF01055"/>
    </source>
</evidence>
<dbReference type="GO" id="GO:0004558">
    <property type="term" value="F:alpha-1,4-glucosidase activity"/>
    <property type="evidence" value="ECO:0007669"/>
    <property type="project" value="UniProtKB-EC"/>
</dbReference>
<evidence type="ECO:0000256" key="2">
    <source>
        <dbReference type="ARBA" id="ARBA00007806"/>
    </source>
</evidence>
<dbReference type="InterPro" id="IPR030459">
    <property type="entry name" value="Glyco_hydro_31_CS"/>
</dbReference>
<keyword evidence="4 9" id="KW-0732">Signal</keyword>
<evidence type="ECO:0000256" key="1">
    <source>
        <dbReference type="ARBA" id="ARBA00001657"/>
    </source>
</evidence>
<comment type="catalytic activity">
    <reaction evidence="1">
        <text>Hydrolysis of terminal, non-reducing (1-&gt;4)-linked alpha-D-glucose residues with release of alpha-D-glucose.</text>
        <dbReference type="EC" id="3.2.1.20"/>
    </reaction>
</comment>
<dbReference type="SUPFAM" id="SSF74650">
    <property type="entry name" value="Galactose mutarotase-like"/>
    <property type="match status" value="1"/>
</dbReference>
<protein>
    <recommendedName>
        <fullName evidence="3">alpha-glucosidase</fullName>
        <ecNumber evidence="3">3.2.1.20</ecNumber>
    </recommendedName>
</protein>
<evidence type="ECO:0000256" key="4">
    <source>
        <dbReference type="ARBA" id="ARBA00022729"/>
    </source>
</evidence>
<evidence type="ECO:0000256" key="6">
    <source>
        <dbReference type="ARBA" id="ARBA00023180"/>
    </source>
</evidence>
<gene>
    <name evidence="12" type="ORF">BDV38DRAFT_290988</name>
</gene>
<evidence type="ECO:0000256" key="3">
    <source>
        <dbReference type="ARBA" id="ARBA00012741"/>
    </source>
</evidence>
<dbReference type="Gene3D" id="2.60.40.1760">
    <property type="entry name" value="glycosyl hydrolase (family 31)"/>
    <property type="match status" value="1"/>
</dbReference>
<accession>A0A5N6SYE0</accession>
<dbReference type="Proteomes" id="UP000325672">
    <property type="component" value="Unassembled WGS sequence"/>
</dbReference>
<name>A0A5N6SYE0_ASPPS</name>
<dbReference type="PANTHER" id="PTHR22762">
    <property type="entry name" value="ALPHA-GLUCOSIDASE"/>
    <property type="match status" value="1"/>
</dbReference>
<evidence type="ECO:0000256" key="5">
    <source>
        <dbReference type="ARBA" id="ARBA00022801"/>
    </source>
</evidence>
<dbReference type="Gene3D" id="2.60.40.1180">
    <property type="entry name" value="Golgi alpha-mannosidase II"/>
    <property type="match status" value="2"/>
</dbReference>